<evidence type="ECO:0000313" key="4">
    <source>
        <dbReference type="Proteomes" id="UP000824007"/>
    </source>
</evidence>
<name>A0A9D1YNF0_9FIRM</name>
<accession>A0A9D1YNF0</accession>
<reference evidence="3" key="1">
    <citation type="journal article" date="2021" name="PeerJ">
        <title>Extensive microbial diversity within the chicken gut microbiome revealed by metagenomics and culture.</title>
        <authorList>
            <person name="Gilroy R."/>
            <person name="Ravi A."/>
            <person name="Getino M."/>
            <person name="Pursley I."/>
            <person name="Horton D.L."/>
            <person name="Alikhan N.F."/>
            <person name="Baker D."/>
            <person name="Gharbi K."/>
            <person name="Hall N."/>
            <person name="Watson M."/>
            <person name="Adriaenssens E.M."/>
            <person name="Foster-Nyarko E."/>
            <person name="Jarju S."/>
            <person name="Secka A."/>
            <person name="Antonio M."/>
            <person name="Oren A."/>
            <person name="Chaudhuri R.R."/>
            <person name="La Ragione R."/>
            <person name="Hildebrand F."/>
            <person name="Pallen M.J."/>
        </authorList>
    </citation>
    <scope>NUCLEOTIDE SEQUENCE</scope>
    <source>
        <strain evidence="3">ChiSxjej3B15-24422</strain>
    </source>
</reference>
<keyword evidence="1" id="KW-0732">Signal</keyword>
<proteinExistence type="predicted"/>
<dbReference type="PANTHER" id="PTHR34216">
    <property type="match status" value="1"/>
</dbReference>
<dbReference type="EMBL" id="DXDD01000072">
    <property type="protein sequence ID" value="HIY60125.1"/>
    <property type="molecule type" value="Genomic_DNA"/>
</dbReference>
<feature type="domain" description="NodB homology" evidence="2">
    <location>
        <begin position="14"/>
        <end position="135"/>
    </location>
</feature>
<protein>
    <submittedName>
        <fullName evidence="3">Polysaccharide deacetylase family protein</fullName>
    </submittedName>
</protein>
<sequence length="272" mass="31457">MENHKIHYICFPEGKHKVLTMSYDDGRLEDRRLVQIMNGNGIRGTFHLNSGLTDWPDRIPASEWKELYRGHEISCHTVLHPTISRCPLEQVALQVLEDRSKLERIAGYPVRGLSYPNGSYSREIVRLLPGLGIEYARTVEETGGFGIPEDFLVWKATCHHKHALMERAREFSELHKTQYLYMMYVWGHSYEFTADDNWDLIEEFCRFIGGREDIWYATNIEIVDYSRAAKNLKFTVDGDLVYNPSALSVWISVEEDGKKKILEIGAGQSVRL</sequence>
<dbReference type="SUPFAM" id="SSF88713">
    <property type="entry name" value="Glycoside hydrolase/deacetylase"/>
    <property type="match status" value="1"/>
</dbReference>
<organism evidence="3 4">
    <name type="scientific">Candidatus Eisenbergiella pullistercoris</name>
    <dbReference type="NCBI Taxonomy" id="2838555"/>
    <lineage>
        <taxon>Bacteria</taxon>
        <taxon>Bacillati</taxon>
        <taxon>Bacillota</taxon>
        <taxon>Clostridia</taxon>
        <taxon>Lachnospirales</taxon>
        <taxon>Lachnospiraceae</taxon>
        <taxon>Eisenbergiella</taxon>
    </lineage>
</organism>
<reference evidence="3" key="2">
    <citation type="submission" date="2021-04" db="EMBL/GenBank/DDBJ databases">
        <authorList>
            <person name="Gilroy R."/>
        </authorList>
    </citation>
    <scope>NUCLEOTIDE SEQUENCE</scope>
    <source>
        <strain evidence="3">ChiSxjej3B15-24422</strain>
    </source>
</reference>
<dbReference type="CDD" id="cd10967">
    <property type="entry name" value="CE4_GLA_like_6s"/>
    <property type="match status" value="1"/>
</dbReference>
<dbReference type="PANTHER" id="PTHR34216:SF11">
    <property type="entry name" value="CHITOOLIGOSACCHARIDE DEACETYLASE"/>
    <property type="match status" value="1"/>
</dbReference>
<dbReference type="GO" id="GO:0005975">
    <property type="term" value="P:carbohydrate metabolic process"/>
    <property type="evidence" value="ECO:0007669"/>
    <property type="project" value="InterPro"/>
</dbReference>
<comment type="caution">
    <text evidence="3">The sequence shown here is derived from an EMBL/GenBank/DDBJ whole genome shotgun (WGS) entry which is preliminary data.</text>
</comment>
<dbReference type="Proteomes" id="UP000824007">
    <property type="component" value="Unassembled WGS sequence"/>
</dbReference>
<dbReference type="InterPro" id="IPR051398">
    <property type="entry name" value="Polysacch_Deacetylase"/>
</dbReference>
<dbReference type="AlphaFoldDB" id="A0A9D1YNF0"/>
<evidence type="ECO:0000313" key="3">
    <source>
        <dbReference type="EMBL" id="HIY60125.1"/>
    </source>
</evidence>
<dbReference type="InterPro" id="IPR002509">
    <property type="entry name" value="NODB_dom"/>
</dbReference>
<dbReference type="GO" id="GO:0016810">
    <property type="term" value="F:hydrolase activity, acting on carbon-nitrogen (but not peptide) bonds"/>
    <property type="evidence" value="ECO:0007669"/>
    <property type="project" value="InterPro"/>
</dbReference>
<evidence type="ECO:0000259" key="2">
    <source>
        <dbReference type="Pfam" id="PF01522"/>
    </source>
</evidence>
<gene>
    <name evidence="3" type="ORF">H9831_05525</name>
</gene>
<evidence type="ECO:0000256" key="1">
    <source>
        <dbReference type="ARBA" id="ARBA00022729"/>
    </source>
</evidence>
<dbReference type="Gene3D" id="3.20.20.370">
    <property type="entry name" value="Glycoside hydrolase/deacetylase"/>
    <property type="match status" value="1"/>
</dbReference>
<dbReference type="InterPro" id="IPR011330">
    <property type="entry name" value="Glyco_hydro/deAcase_b/a-brl"/>
</dbReference>
<dbReference type="Pfam" id="PF01522">
    <property type="entry name" value="Polysacc_deac_1"/>
    <property type="match status" value="1"/>
</dbReference>